<name>A0A5P6VRH4_PSEXY</name>
<sequence>MNVLDYSIKVGRLLRKTNEGRNFIEIQNRIEERYGEEVIYSLFTQLVNNQETKFYFAAWAMAYDTYRGILEDETFEDREMFIRTAELVNNDEDFKKLAEASIELENVFQVVSSGALSGQDMDQMLPKEWKFRMRNSISDIQLAVKRTLMGKYFDLYNAKKRGFISTDAAKKYLDMREKCRFLPFTKEAISMIHDNKELPEEEKELYEKMYLIREAINKGIYYGFRGKINEINKEEISTELSDIEGKFLQETTIAHNNIKATVSDGWLYKIYHDNEYFYYMVHSKEVRFENGLGNATIIGVLYPKDDRRIFETQFIMKKSDED</sequence>
<evidence type="ECO:0000313" key="2">
    <source>
        <dbReference type="Proteomes" id="UP000327030"/>
    </source>
</evidence>
<dbReference type="OrthoDB" id="2043507at2"/>
<gene>
    <name evidence="1" type="ORF">FXF36_10675</name>
</gene>
<protein>
    <submittedName>
        <fullName evidence="1">Uncharacterized protein</fullName>
    </submittedName>
</protein>
<dbReference type="Proteomes" id="UP000327030">
    <property type="component" value="Chromosome 1"/>
</dbReference>
<dbReference type="AlphaFoldDB" id="A0A5P6VRH4"/>
<reference evidence="2" key="1">
    <citation type="submission" date="2019-08" db="EMBL/GenBank/DDBJ databases">
        <title>Complete Genome Sequence of the Polysaccharide-Degrading Rumen Bacterium Pseudobutyrivibrio xylanivorans MA3014.</title>
        <authorList>
            <person name="Palevich N."/>
            <person name="Maclean P.H."/>
            <person name="Kelly W.J."/>
            <person name="Leahy S.C."/>
            <person name="Rakonjac J."/>
            <person name="Attwood G.T."/>
        </authorList>
    </citation>
    <scope>NUCLEOTIDE SEQUENCE [LARGE SCALE GENOMIC DNA]</scope>
    <source>
        <strain evidence="2">MA3014</strain>
    </source>
</reference>
<evidence type="ECO:0000313" key="1">
    <source>
        <dbReference type="EMBL" id="QFJ55295.1"/>
    </source>
</evidence>
<proteinExistence type="predicted"/>
<organism evidence="1 2">
    <name type="scientific">Pseudobutyrivibrio xylanivorans</name>
    <dbReference type="NCBI Taxonomy" id="185007"/>
    <lineage>
        <taxon>Bacteria</taxon>
        <taxon>Bacillati</taxon>
        <taxon>Bacillota</taxon>
        <taxon>Clostridia</taxon>
        <taxon>Lachnospirales</taxon>
        <taxon>Lachnospiraceae</taxon>
        <taxon>Pseudobutyrivibrio</taxon>
    </lineage>
</organism>
<dbReference type="KEGG" id="pxv:FXF36_10675"/>
<dbReference type="RefSeq" id="WP_151623929.1">
    <property type="nucleotide sequence ID" value="NZ_CP043028.1"/>
</dbReference>
<dbReference type="EMBL" id="CP043028">
    <property type="protein sequence ID" value="QFJ55295.1"/>
    <property type="molecule type" value="Genomic_DNA"/>
</dbReference>
<accession>A0A5P6VRH4</accession>